<dbReference type="AlphaFoldDB" id="A0A6J4JTV1"/>
<sequence length="216" mass="24152">AVRARSAARAARAPRRPEGSPHGPTAHAEGHRRVADREDVSHLRASGRLRRHAPARGASHRRRGGRARHQRLRPRPQRPAHPRRDRALRSGPVRAVEHVGQRPPGSESARKGRALHARVQAERQAGRHRLVAPEPPAAHRVAGRQAARHHQGHHRQGARPHPLEQLQHQGARPGDPRLGHAIGPERRARRRWGTHSGRRQRAVGAGRRCSRRDRGL</sequence>
<name>A0A6J4JTV1_9PROT</name>
<evidence type="ECO:0000256" key="1">
    <source>
        <dbReference type="SAM" id="MobiDB-lite"/>
    </source>
</evidence>
<proteinExistence type="predicted"/>
<feature type="compositionally biased region" description="Basic residues" evidence="1">
    <location>
        <begin position="146"/>
        <end position="158"/>
    </location>
</feature>
<accession>A0A6J4JTV1</accession>
<protein>
    <submittedName>
        <fullName evidence="2">Uncharacterized protein</fullName>
    </submittedName>
</protein>
<feature type="compositionally biased region" description="Basic residues" evidence="1">
    <location>
        <begin position="45"/>
        <end position="86"/>
    </location>
</feature>
<reference evidence="2" key="1">
    <citation type="submission" date="2020-02" db="EMBL/GenBank/DDBJ databases">
        <authorList>
            <person name="Meier V. D."/>
        </authorList>
    </citation>
    <scope>NUCLEOTIDE SEQUENCE</scope>
    <source>
        <strain evidence="2">AVDCRST_MAG08</strain>
    </source>
</reference>
<gene>
    <name evidence="2" type="ORF">AVDCRST_MAG08-4319</name>
</gene>
<feature type="compositionally biased region" description="Basic and acidic residues" evidence="1">
    <location>
        <begin position="174"/>
        <end position="186"/>
    </location>
</feature>
<evidence type="ECO:0000313" key="2">
    <source>
        <dbReference type="EMBL" id="CAA9287322.1"/>
    </source>
</evidence>
<feature type="compositionally biased region" description="Basic residues" evidence="1">
    <location>
        <begin position="187"/>
        <end position="201"/>
    </location>
</feature>
<feature type="compositionally biased region" description="Basic and acidic residues" evidence="1">
    <location>
        <begin position="28"/>
        <end position="42"/>
    </location>
</feature>
<feature type="non-terminal residue" evidence="2">
    <location>
        <position position="1"/>
    </location>
</feature>
<organism evidence="2">
    <name type="scientific">uncultured Acetobacteraceae bacterium</name>
    <dbReference type="NCBI Taxonomy" id="169975"/>
    <lineage>
        <taxon>Bacteria</taxon>
        <taxon>Pseudomonadati</taxon>
        <taxon>Pseudomonadota</taxon>
        <taxon>Alphaproteobacteria</taxon>
        <taxon>Acetobacterales</taxon>
        <taxon>Acetobacteraceae</taxon>
        <taxon>environmental samples</taxon>
    </lineage>
</organism>
<feature type="region of interest" description="Disordered" evidence="1">
    <location>
        <begin position="1"/>
        <end position="216"/>
    </location>
</feature>
<dbReference type="EMBL" id="CADCTG010000348">
    <property type="protein sequence ID" value="CAA9287322.1"/>
    <property type="molecule type" value="Genomic_DNA"/>
</dbReference>
<feature type="non-terminal residue" evidence="2">
    <location>
        <position position="216"/>
    </location>
</feature>
<feature type="compositionally biased region" description="Low complexity" evidence="1">
    <location>
        <begin position="1"/>
        <end position="11"/>
    </location>
</feature>